<dbReference type="AlphaFoldDB" id="A0A1G6XNP6"/>
<reference evidence="4" key="1">
    <citation type="submission" date="2016-10" db="EMBL/GenBank/DDBJ databases">
        <authorList>
            <person name="Varghese N."/>
            <person name="Submissions S."/>
        </authorList>
    </citation>
    <scope>NUCLEOTIDE SEQUENCE [LARGE SCALE GENOMIC DNA]</scope>
    <source>
        <strain evidence="4">CGMCC 4.3516</strain>
    </source>
</reference>
<dbReference type="Proteomes" id="UP000198949">
    <property type="component" value="Unassembled WGS sequence"/>
</dbReference>
<dbReference type="EMBL" id="FNAD01000007">
    <property type="protein sequence ID" value="SDD78987.1"/>
    <property type="molecule type" value="Genomic_DNA"/>
</dbReference>
<dbReference type="RefSeq" id="WP_091035713.1">
    <property type="nucleotide sequence ID" value="NZ_FNAD01000007.1"/>
</dbReference>
<organism evidence="3 4">
    <name type="scientific">Glycomyces harbinensis</name>
    <dbReference type="NCBI Taxonomy" id="58114"/>
    <lineage>
        <taxon>Bacteria</taxon>
        <taxon>Bacillati</taxon>
        <taxon>Actinomycetota</taxon>
        <taxon>Actinomycetes</taxon>
        <taxon>Glycomycetales</taxon>
        <taxon>Glycomycetaceae</taxon>
        <taxon>Glycomyces</taxon>
    </lineage>
</organism>
<dbReference type="InterPro" id="IPR051626">
    <property type="entry name" value="Oxidoreductase_gamma_subunit"/>
</dbReference>
<dbReference type="InterPro" id="IPR002869">
    <property type="entry name" value="Pyrv_flavodox_OxRed_cen"/>
</dbReference>
<evidence type="ECO:0000259" key="2">
    <source>
        <dbReference type="Pfam" id="PF01558"/>
    </source>
</evidence>
<dbReference type="InterPro" id="IPR011894">
    <property type="entry name" value="PorC_KorC"/>
</dbReference>
<dbReference type="NCBIfam" id="TIGR02175">
    <property type="entry name" value="PorC_KorC"/>
    <property type="match status" value="1"/>
</dbReference>
<dbReference type="InterPro" id="IPR019752">
    <property type="entry name" value="Pyrv/ketoisovalerate_OxRed_cat"/>
</dbReference>
<dbReference type="PANTHER" id="PTHR43366:SF1">
    <property type="entry name" value="PYRUVATE SYNTHASE SUBUNIT PORC"/>
    <property type="match status" value="1"/>
</dbReference>
<feature type="domain" description="Pyruvate/ketoisovalerate oxidoreductase catalytic" evidence="2">
    <location>
        <begin position="10"/>
        <end position="180"/>
    </location>
</feature>
<keyword evidence="4" id="KW-1185">Reference proteome</keyword>
<dbReference type="Pfam" id="PF01558">
    <property type="entry name" value="POR"/>
    <property type="match status" value="1"/>
</dbReference>
<evidence type="ECO:0000313" key="3">
    <source>
        <dbReference type="EMBL" id="SDD78987.1"/>
    </source>
</evidence>
<keyword evidence="3" id="KW-0670">Pyruvate</keyword>
<evidence type="ECO:0000256" key="1">
    <source>
        <dbReference type="ARBA" id="ARBA00023002"/>
    </source>
</evidence>
<dbReference type="SUPFAM" id="SSF53323">
    <property type="entry name" value="Pyruvate-ferredoxin oxidoreductase, PFOR, domain III"/>
    <property type="match status" value="1"/>
</dbReference>
<name>A0A1G6XNP6_9ACTN</name>
<protein>
    <submittedName>
        <fullName evidence="3">Pyruvate ferredoxin oxidoreductase gamma subunit</fullName>
    </submittedName>
</protein>
<proteinExistence type="predicted"/>
<dbReference type="Gene3D" id="3.40.920.10">
    <property type="entry name" value="Pyruvate-ferredoxin oxidoreductase, PFOR, domain III"/>
    <property type="match status" value="1"/>
</dbReference>
<accession>A0A1G6XNP6</accession>
<keyword evidence="1" id="KW-0560">Oxidoreductase</keyword>
<dbReference type="STRING" id="58114.SAMN05216270_107235"/>
<gene>
    <name evidence="3" type="ORF">SAMN05216270_107235</name>
</gene>
<dbReference type="GO" id="GO:0016625">
    <property type="term" value="F:oxidoreductase activity, acting on the aldehyde or oxo group of donors, iron-sulfur protein as acceptor"/>
    <property type="evidence" value="ECO:0007669"/>
    <property type="project" value="InterPro"/>
</dbReference>
<dbReference type="PANTHER" id="PTHR43366">
    <property type="entry name" value="PYRUVATE SYNTHASE SUBUNIT PORC"/>
    <property type="match status" value="1"/>
</dbReference>
<evidence type="ECO:0000313" key="4">
    <source>
        <dbReference type="Proteomes" id="UP000198949"/>
    </source>
</evidence>
<sequence length="206" mass="22200">MFAIRIHGRGGQGVVTAAEMLSQAAFLEGKFAQAVPSFGSERTGAPVVAYCRIADCMLRGREPVARPDALIIQDPTLRFLPEVFEGMPVGGYLLVNSARPLAELGIGDRLAGLRRSRVASLDASRIARSHLGRPLPNTALLGGFAALSGVLSLDSIAEAFRQRFDDTVAEANVRAAFEAYRLVAAQRHGREQLRGHRVLRAQTARP</sequence>
<dbReference type="OrthoDB" id="9794954at2"/>